<feature type="region of interest" description="Disordered" evidence="1">
    <location>
        <begin position="1"/>
        <end position="32"/>
    </location>
</feature>
<evidence type="ECO:0000313" key="2">
    <source>
        <dbReference type="EMBL" id="EQD55332.1"/>
    </source>
</evidence>
<feature type="non-terminal residue" evidence="2">
    <location>
        <position position="1"/>
    </location>
</feature>
<accession>T1ADX7</accession>
<sequence>HGGAGYSAPVGPDPSPRSRSTWRPRSARSRASWGSFRATLRAADGTLTEVGCGAAIIATGFDHFDPGRETQAYGYYEYEDVITLVDAERMLQAKNFVRPSTGEPPQQV</sequence>
<protein>
    <submittedName>
        <fullName evidence="2">FAD-dependent pyridine nucleotide-disulfide oxidoreductase</fullName>
    </submittedName>
</protein>
<reference evidence="2" key="2">
    <citation type="journal article" date="2014" name="ISME J.">
        <title>Microbial stratification in low pH oxic and suboxic macroscopic growths along an acid mine drainage.</title>
        <authorList>
            <person name="Mendez-Garcia C."/>
            <person name="Mesa V."/>
            <person name="Sprenger R.R."/>
            <person name="Richter M."/>
            <person name="Diez M.S."/>
            <person name="Solano J."/>
            <person name="Bargiela R."/>
            <person name="Golyshina O.V."/>
            <person name="Manteca A."/>
            <person name="Ramos J.L."/>
            <person name="Gallego J.R."/>
            <person name="Llorente I."/>
            <person name="Martins Dos Santos V.A."/>
            <person name="Jensen O.N."/>
            <person name="Pelaez A.I."/>
            <person name="Sanchez J."/>
            <person name="Ferrer M."/>
        </authorList>
    </citation>
    <scope>NUCLEOTIDE SEQUENCE</scope>
</reference>
<feature type="non-terminal residue" evidence="2">
    <location>
        <position position="108"/>
    </location>
</feature>
<proteinExistence type="predicted"/>
<gene>
    <name evidence="2" type="ORF">B1B_09279</name>
</gene>
<organism evidence="2">
    <name type="scientific">mine drainage metagenome</name>
    <dbReference type="NCBI Taxonomy" id="410659"/>
    <lineage>
        <taxon>unclassified sequences</taxon>
        <taxon>metagenomes</taxon>
        <taxon>ecological metagenomes</taxon>
    </lineage>
</organism>
<evidence type="ECO:0000256" key="1">
    <source>
        <dbReference type="SAM" id="MobiDB-lite"/>
    </source>
</evidence>
<dbReference type="EMBL" id="AUZY01006117">
    <property type="protein sequence ID" value="EQD55332.1"/>
    <property type="molecule type" value="Genomic_DNA"/>
</dbReference>
<comment type="caution">
    <text evidence="2">The sequence shown here is derived from an EMBL/GenBank/DDBJ whole genome shotgun (WGS) entry which is preliminary data.</text>
</comment>
<dbReference type="AlphaFoldDB" id="T1ADX7"/>
<reference evidence="2" key="1">
    <citation type="submission" date="2013-08" db="EMBL/GenBank/DDBJ databases">
        <authorList>
            <person name="Mendez C."/>
            <person name="Richter M."/>
            <person name="Ferrer M."/>
            <person name="Sanchez J."/>
        </authorList>
    </citation>
    <scope>NUCLEOTIDE SEQUENCE</scope>
</reference>
<name>T1ADX7_9ZZZZ</name>